<evidence type="ECO:0000256" key="10">
    <source>
        <dbReference type="ARBA" id="ARBA00023049"/>
    </source>
</evidence>
<evidence type="ECO:0000256" key="8">
    <source>
        <dbReference type="ARBA" id="ARBA00022833"/>
    </source>
</evidence>
<evidence type="ECO:0000259" key="14">
    <source>
        <dbReference type="Pfam" id="PF01432"/>
    </source>
</evidence>
<dbReference type="InterPro" id="IPR033851">
    <property type="entry name" value="M3A_MIP"/>
</dbReference>
<dbReference type="GO" id="GO:0046872">
    <property type="term" value="F:metal ion binding"/>
    <property type="evidence" value="ECO:0007669"/>
    <property type="project" value="UniProtKB-UniRule"/>
</dbReference>
<dbReference type="EC" id="3.4.24.59" evidence="4"/>
<gene>
    <name evidence="15" type="ORF">BCR44DRAFT_37978</name>
</gene>
<dbReference type="Gene3D" id="1.10.1370.10">
    <property type="entry name" value="Neurolysin, domain 3"/>
    <property type="match status" value="2"/>
</dbReference>
<dbReference type="InterPro" id="IPR024079">
    <property type="entry name" value="MetalloPept_cat_dom_sf"/>
</dbReference>
<dbReference type="STRING" id="765915.A0A1Y2HTH1"/>
<organism evidence="15 16">
    <name type="scientific">Catenaria anguillulae PL171</name>
    <dbReference type="NCBI Taxonomy" id="765915"/>
    <lineage>
        <taxon>Eukaryota</taxon>
        <taxon>Fungi</taxon>
        <taxon>Fungi incertae sedis</taxon>
        <taxon>Blastocladiomycota</taxon>
        <taxon>Blastocladiomycetes</taxon>
        <taxon>Blastocladiales</taxon>
        <taxon>Catenariaceae</taxon>
        <taxon>Catenaria</taxon>
    </lineage>
</organism>
<dbReference type="Pfam" id="PF01432">
    <property type="entry name" value="Peptidase_M3"/>
    <property type="match status" value="1"/>
</dbReference>
<feature type="domain" description="Peptidase M3A/M3B catalytic" evidence="14">
    <location>
        <begin position="353"/>
        <end position="838"/>
    </location>
</feature>
<keyword evidence="5 12" id="KW-0645">Protease</keyword>
<accession>A0A1Y2HTH1</accession>
<evidence type="ECO:0000256" key="6">
    <source>
        <dbReference type="ARBA" id="ARBA00022723"/>
    </source>
</evidence>
<dbReference type="SUPFAM" id="SSF55486">
    <property type="entry name" value="Metalloproteases ('zincins'), catalytic domain"/>
    <property type="match status" value="1"/>
</dbReference>
<evidence type="ECO:0000256" key="1">
    <source>
        <dbReference type="ARBA" id="ARBA00000436"/>
    </source>
</evidence>
<keyword evidence="16" id="KW-1185">Reference proteome</keyword>
<evidence type="ECO:0000256" key="13">
    <source>
        <dbReference type="SAM" id="MobiDB-lite"/>
    </source>
</evidence>
<feature type="region of interest" description="Disordered" evidence="13">
    <location>
        <begin position="54"/>
        <end position="76"/>
    </location>
</feature>
<evidence type="ECO:0000256" key="4">
    <source>
        <dbReference type="ARBA" id="ARBA00012441"/>
    </source>
</evidence>
<dbReference type="GO" id="GO:0004222">
    <property type="term" value="F:metalloendopeptidase activity"/>
    <property type="evidence" value="ECO:0007669"/>
    <property type="project" value="UniProtKB-EC"/>
</dbReference>
<dbReference type="GO" id="GO:0006518">
    <property type="term" value="P:peptide metabolic process"/>
    <property type="evidence" value="ECO:0007669"/>
    <property type="project" value="TreeGrafter"/>
</dbReference>
<evidence type="ECO:0000256" key="2">
    <source>
        <dbReference type="ARBA" id="ARBA00004305"/>
    </source>
</evidence>
<feature type="compositionally biased region" description="Low complexity" evidence="13">
    <location>
        <begin position="59"/>
        <end position="71"/>
    </location>
</feature>
<evidence type="ECO:0000256" key="7">
    <source>
        <dbReference type="ARBA" id="ARBA00022801"/>
    </source>
</evidence>
<dbReference type="AlphaFoldDB" id="A0A1Y2HTH1"/>
<reference evidence="15 16" key="1">
    <citation type="submission" date="2016-07" db="EMBL/GenBank/DDBJ databases">
        <title>Pervasive Adenine N6-methylation of Active Genes in Fungi.</title>
        <authorList>
            <consortium name="DOE Joint Genome Institute"/>
            <person name="Mondo S.J."/>
            <person name="Dannebaum R.O."/>
            <person name="Kuo R.C."/>
            <person name="Labutti K."/>
            <person name="Haridas S."/>
            <person name="Kuo A."/>
            <person name="Salamov A."/>
            <person name="Ahrendt S.R."/>
            <person name="Lipzen A."/>
            <person name="Sullivan W."/>
            <person name="Andreopoulos W.B."/>
            <person name="Clum A."/>
            <person name="Lindquist E."/>
            <person name="Daum C."/>
            <person name="Ramamoorthy G.K."/>
            <person name="Gryganskyi A."/>
            <person name="Culley D."/>
            <person name="Magnuson J.K."/>
            <person name="James T.Y."/>
            <person name="O'Malley M.A."/>
            <person name="Stajich J.E."/>
            <person name="Spatafora J.W."/>
            <person name="Visel A."/>
            <person name="Grigoriev I.V."/>
        </authorList>
    </citation>
    <scope>NUCLEOTIDE SEQUENCE [LARGE SCALE GENOMIC DNA]</scope>
    <source>
        <strain evidence="15 16">PL171</strain>
    </source>
</reference>
<feature type="region of interest" description="Disordered" evidence="13">
    <location>
        <begin position="91"/>
        <end position="132"/>
    </location>
</feature>
<dbReference type="Proteomes" id="UP000193411">
    <property type="component" value="Unassembled WGS sequence"/>
</dbReference>
<keyword evidence="10 12" id="KW-0482">Metalloprotease</keyword>
<dbReference type="InterPro" id="IPR001567">
    <property type="entry name" value="Pept_M3A_M3B_dom"/>
</dbReference>
<protein>
    <recommendedName>
        <fullName evidence="4">mitochondrial intermediate peptidase</fullName>
        <ecNumber evidence="4">3.4.24.59</ecNumber>
    </recommendedName>
</protein>
<dbReference type="PANTHER" id="PTHR11804:SF79">
    <property type="entry name" value="MITOCHONDRIAL INTERMEDIATE PEPTIDASE"/>
    <property type="match status" value="1"/>
</dbReference>
<comment type="catalytic activity">
    <reaction evidence="1">
        <text>Release of an N-terminal octapeptide as second stage of processing of some proteins imported into the mitochondrion.</text>
        <dbReference type="EC" id="3.4.24.59"/>
    </reaction>
</comment>
<evidence type="ECO:0000256" key="5">
    <source>
        <dbReference type="ARBA" id="ARBA00022670"/>
    </source>
</evidence>
<keyword evidence="9" id="KW-0809">Transit peptide</keyword>
<comment type="subcellular location">
    <subcellularLocation>
        <location evidence="2">Mitochondrion matrix</location>
    </subcellularLocation>
</comment>
<keyword evidence="6 12" id="KW-0479">Metal-binding</keyword>
<evidence type="ECO:0000313" key="15">
    <source>
        <dbReference type="EMBL" id="ORZ37081.1"/>
    </source>
</evidence>
<dbReference type="Gene3D" id="3.40.390.10">
    <property type="entry name" value="Collagenase (Catalytic Domain)"/>
    <property type="match status" value="1"/>
</dbReference>
<proteinExistence type="inferred from homology"/>
<evidence type="ECO:0000313" key="16">
    <source>
        <dbReference type="Proteomes" id="UP000193411"/>
    </source>
</evidence>
<dbReference type="InterPro" id="IPR045090">
    <property type="entry name" value="Pept_M3A_M3B"/>
</dbReference>
<evidence type="ECO:0000256" key="3">
    <source>
        <dbReference type="ARBA" id="ARBA00006040"/>
    </source>
</evidence>
<comment type="cofactor">
    <cofactor evidence="12">
        <name>Zn(2+)</name>
        <dbReference type="ChEBI" id="CHEBI:29105"/>
    </cofactor>
    <text evidence="12">Binds 1 zinc ion.</text>
</comment>
<feature type="non-terminal residue" evidence="15">
    <location>
        <position position="849"/>
    </location>
</feature>
<dbReference type="GO" id="GO:0005759">
    <property type="term" value="C:mitochondrial matrix"/>
    <property type="evidence" value="ECO:0007669"/>
    <property type="project" value="UniProtKB-SubCell"/>
</dbReference>
<keyword evidence="11" id="KW-0496">Mitochondrion</keyword>
<comment type="caution">
    <text evidence="15">The sequence shown here is derived from an EMBL/GenBank/DDBJ whole genome shotgun (WGS) entry which is preliminary data.</text>
</comment>
<name>A0A1Y2HTH1_9FUNG</name>
<sequence>MLPSIRIRPNCFVQRFVAQGPTYGHTVALTRSFTCSAPRHRLGVFARFPTVDTSKHATSPRSLLSSSGSNTDKSKIGHDSVADIINAFQFPPLGHHQTAPPSTTSRRRHLASSPVAPSSTKTGLLGDPSMTSPKTLIASARSTIAQAHKLVSNLISRSEHSRQLSLDETRTLIDDFDALSNYLCMLADTAELLRNVHPDPHWSAAADTVYADLSSLLHVLNADQRLYRVLRQAVDANAADLSDLEARNASVFLRDFEQSGIHLPDETRARLVQLSDAINAHGRDFFAFEFPSATVGVTERELSQLPPFVRESSMLAKAPTTSSTSPSAFSHTLTLDQDLAAHLVAFSPISSIREKAHGVLNAPVPEQEHNLHQLLTTRYNLAKLVGHPSFAALFLKDKMVHSPRRVLRFLDRFAGELAPSLDRTLHELKRVKSRMSPTSSSGKDTDIYEWDRTYLIRHLQHQSAPTQHHELPTLATAMAVFAETVHAMYGIDLVADHPTPQGEAWHADVVKLRVQYQGRDLGTMYCDLVDRHPAKLASAAHFTVRGRRIPHASVPSEYASLTGPQLRGLLGSSSPAHLDPVTQKPVVVLATAFRKQAPLAWSQVETLWHELGHAMHSLLAFTHYQNVSGTRCALDVSEVPSIFMEMVLAHPAVADRFRQYQPRISPNESLPMPPSEAGGVHFQTSLAGLPQHQVMARDLDLLSQVTMAAMDQVLHSDVLARPGWNQPARIVTALRTNPQALDVLAPYHNLCHVLTCIKQAPTSTGAAAAAPHHRLQHLVTYSAGYYTYLWSRLVAAKMYGATVASAAGLSDMRPGGERMWSEFLGWGGGRDPWACVGAVVGGAGKGKGV</sequence>
<dbReference type="InterPro" id="IPR024077">
    <property type="entry name" value="Neurolysin/TOP_dom2"/>
</dbReference>
<dbReference type="EMBL" id="MCFL01000014">
    <property type="protein sequence ID" value="ORZ37081.1"/>
    <property type="molecule type" value="Genomic_DNA"/>
</dbReference>
<comment type="similarity">
    <text evidence="3 12">Belongs to the peptidase M3 family.</text>
</comment>
<dbReference type="GO" id="GO:0006627">
    <property type="term" value="P:protein processing involved in protein targeting to mitochondrion"/>
    <property type="evidence" value="ECO:0007669"/>
    <property type="project" value="TreeGrafter"/>
</dbReference>
<keyword evidence="8 12" id="KW-0862">Zinc</keyword>
<dbReference type="CDD" id="cd06457">
    <property type="entry name" value="M3A_MIP"/>
    <property type="match status" value="1"/>
</dbReference>
<keyword evidence="7 12" id="KW-0378">Hydrolase</keyword>
<evidence type="ECO:0000256" key="9">
    <source>
        <dbReference type="ARBA" id="ARBA00022946"/>
    </source>
</evidence>
<evidence type="ECO:0000256" key="12">
    <source>
        <dbReference type="RuleBase" id="RU003435"/>
    </source>
</evidence>
<evidence type="ECO:0000256" key="11">
    <source>
        <dbReference type="ARBA" id="ARBA00023128"/>
    </source>
</evidence>
<dbReference type="OrthoDB" id="17530at2759"/>
<dbReference type="PANTHER" id="PTHR11804">
    <property type="entry name" value="PROTEASE M3 THIMET OLIGOPEPTIDASE-RELATED"/>
    <property type="match status" value="1"/>
</dbReference>